<organism evidence="2 3">
    <name type="scientific">Vreelandella titanicae</name>
    <dbReference type="NCBI Taxonomy" id="664683"/>
    <lineage>
        <taxon>Bacteria</taxon>
        <taxon>Pseudomonadati</taxon>
        <taxon>Pseudomonadota</taxon>
        <taxon>Gammaproteobacteria</taxon>
        <taxon>Oceanospirillales</taxon>
        <taxon>Halomonadaceae</taxon>
        <taxon>Vreelandella</taxon>
    </lineage>
</organism>
<dbReference type="Proteomes" id="UP000509761">
    <property type="component" value="Chromosome"/>
</dbReference>
<dbReference type="InterPro" id="IPR007751">
    <property type="entry name" value="DUF676_lipase-like"/>
</dbReference>
<gene>
    <name evidence="2" type="ORF">FX987_02178</name>
</gene>
<evidence type="ECO:0000313" key="3">
    <source>
        <dbReference type="Proteomes" id="UP000509761"/>
    </source>
</evidence>
<dbReference type="Pfam" id="PF05057">
    <property type="entry name" value="DUF676"/>
    <property type="match status" value="1"/>
</dbReference>
<sequence length="337" mass="38377">MDFPKTRFIIRLKEDITNSQEVIEQFLYRLARVAGVYKEEITELNIRKGCTIVEGYMNRAAIERLYEFYEYLKVNEADTDELKELQSIIRQFEIEALVDIPASNEVANFEPLHKNKKVFVLVHGWGGDKESTFGNLPEYLNEQLNIDIESYPYPSGWLKESPSVTFIARNLDNWIRNNCQNCEIGVLGHSLGGLVTRYFAVIQKHRRISLPIKQITLAASPTNGAHLASLATKIPSFSSSQIEELRPNSGFLVDLNERWSLWCQDNIPNSCLLATMYSLNDKVVSYTSAIGGDNEAIPIYKEDHISIVKPKTKESEVVLTIVRYAKEAGLQNKKNSH</sequence>
<name>A0AAP9NMD3_9GAMM</name>
<accession>A0AAP9NMD3</accession>
<dbReference type="InterPro" id="IPR029058">
    <property type="entry name" value="AB_hydrolase_fold"/>
</dbReference>
<reference evidence="2 3" key="1">
    <citation type="submission" date="2019-12" db="EMBL/GenBank/DDBJ databases">
        <title>Genome sequencing and assembly of endphytes of Porphyra tenera.</title>
        <authorList>
            <person name="Park J.M."/>
            <person name="Shin R."/>
            <person name="Jo S.H."/>
        </authorList>
    </citation>
    <scope>NUCLEOTIDE SEQUENCE [LARGE SCALE GENOMIC DNA]</scope>
    <source>
        <strain evidence="2 3">GPM3</strain>
    </source>
</reference>
<proteinExistence type="predicted"/>
<keyword evidence="3" id="KW-1185">Reference proteome</keyword>
<dbReference type="EMBL" id="CP054580">
    <property type="protein sequence ID" value="QKS24401.1"/>
    <property type="molecule type" value="Genomic_DNA"/>
</dbReference>
<evidence type="ECO:0000313" key="2">
    <source>
        <dbReference type="EMBL" id="QKS24401.1"/>
    </source>
</evidence>
<feature type="domain" description="DUF676" evidence="1">
    <location>
        <begin position="114"/>
        <end position="206"/>
    </location>
</feature>
<dbReference type="SUPFAM" id="SSF53474">
    <property type="entry name" value="alpha/beta-Hydrolases"/>
    <property type="match status" value="1"/>
</dbReference>
<evidence type="ECO:0000259" key="1">
    <source>
        <dbReference type="Pfam" id="PF05057"/>
    </source>
</evidence>
<protein>
    <recommendedName>
        <fullName evidence="1">DUF676 domain-containing protein</fullName>
    </recommendedName>
</protein>
<dbReference type="Gene3D" id="3.40.50.1820">
    <property type="entry name" value="alpha/beta hydrolase"/>
    <property type="match status" value="1"/>
</dbReference>
<dbReference type="RefSeq" id="WP_022522661.1">
    <property type="nucleotide sequence ID" value="NZ_CP039374.2"/>
</dbReference>
<dbReference type="AlphaFoldDB" id="A0AAP9NMD3"/>